<gene>
    <name evidence="2" type="ORF">ACFQ5N_01005</name>
</gene>
<feature type="domain" description="Helix-turn-helix" evidence="1">
    <location>
        <begin position="41"/>
        <end position="85"/>
    </location>
</feature>
<dbReference type="Pfam" id="PF12728">
    <property type="entry name" value="HTH_17"/>
    <property type="match status" value="1"/>
</dbReference>
<evidence type="ECO:0000313" key="3">
    <source>
        <dbReference type="Proteomes" id="UP001597241"/>
    </source>
</evidence>
<protein>
    <submittedName>
        <fullName evidence="2">Helix-turn-helix domain-containing protein</fullName>
    </submittedName>
</protein>
<dbReference type="EMBL" id="JBHTMV010000001">
    <property type="protein sequence ID" value="MFD1292398.1"/>
    <property type="molecule type" value="Genomic_DNA"/>
</dbReference>
<evidence type="ECO:0000259" key="1">
    <source>
        <dbReference type="Pfam" id="PF12728"/>
    </source>
</evidence>
<proteinExistence type="predicted"/>
<dbReference type="InterPro" id="IPR041657">
    <property type="entry name" value="HTH_17"/>
</dbReference>
<dbReference type="SUPFAM" id="SSF46955">
    <property type="entry name" value="Putative DNA-binding domain"/>
    <property type="match status" value="1"/>
</dbReference>
<sequence length="92" mass="10710">MNEKQIILEVLSKEELKKLIADSVNEAMDLKRSVVDPVDQLLTREEACKFLKINSSTLWNWTKKGKITSYGIASRKYYKKNELLDTLIKSKF</sequence>
<evidence type="ECO:0000313" key="2">
    <source>
        <dbReference type="EMBL" id="MFD1292398.1"/>
    </source>
</evidence>
<keyword evidence="3" id="KW-1185">Reference proteome</keyword>
<comment type="caution">
    <text evidence="2">The sequence shown here is derived from an EMBL/GenBank/DDBJ whole genome shotgun (WGS) entry which is preliminary data.</text>
</comment>
<reference evidence="3" key="1">
    <citation type="journal article" date="2019" name="Int. J. Syst. Evol. Microbiol.">
        <title>The Global Catalogue of Microorganisms (GCM) 10K type strain sequencing project: providing services to taxonomists for standard genome sequencing and annotation.</title>
        <authorList>
            <consortium name="The Broad Institute Genomics Platform"/>
            <consortium name="The Broad Institute Genome Sequencing Center for Infectious Disease"/>
            <person name="Wu L."/>
            <person name="Ma J."/>
        </authorList>
    </citation>
    <scope>NUCLEOTIDE SEQUENCE [LARGE SCALE GENOMIC DNA]</scope>
    <source>
        <strain evidence="3">CCUG 62221</strain>
    </source>
</reference>
<dbReference type="Proteomes" id="UP001597241">
    <property type="component" value="Unassembled WGS sequence"/>
</dbReference>
<dbReference type="InterPro" id="IPR009061">
    <property type="entry name" value="DNA-bd_dom_put_sf"/>
</dbReference>
<name>A0ABW3WJQ0_9FLAO</name>
<organism evidence="2 3">
    <name type="scientific">Lutibacter holmesii</name>
    <dbReference type="NCBI Taxonomy" id="1137985"/>
    <lineage>
        <taxon>Bacteria</taxon>
        <taxon>Pseudomonadati</taxon>
        <taxon>Bacteroidota</taxon>
        <taxon>Flavobacteriia</taxon>
        <taxon>Flavobacteriales</taxon>
        <taxon>Flavobacteriaceae</taxon>
        <taxon>Lutibacter</taxon>
    </lineage>
</organism>
<accession>A0ABW3WJQ0</accession>
<dbReference type="RefSeq" id="WP_386806982.1">
    <property type="nucleotide sequence ID" value="NZ_JBHTMV010000001.1"/>
</dbReference>